<feature type="chain" id="PRO_5026762653" evidence="2">
    <location>
        <begin position="27"/>
        <end position="327"/>
    </location>
</feature>
<dbReference type="AlphaFoldDB" id="A0A6N8IQY1"/>
<feature type="signal peptide" evidence="2">
    <location>
        <begin position="1"/>
        <end position="26"/>
    </location>
</feature>
<dbReference type="PANTHER" id="PTHR42928">
    <property type="entry name" value="TRICARBOXYLATE-BINDING PROTEIN"/>
    <property type="match status" value="1"/>
</dbReference>
<dbReference type="CDD" id="cd13578">
    <property type="entry name" value="PBP2_Bug27"/>
    <property type="match status" value="1"/>
</dbReference>
<dbReference type="RefSeq" id="WP_157397280.1">
    <property type="nucleotide sequence ID" value="NZ_WSEL01000003.1"/>
</dbReference>
<comment type="similarity">
    <text evidence="1">Belongs to the UPF0065 (bug) family.</text>
</comment>
<evidence type="ECO:0000313" key="3">
    <source>
        <dbReference type="EMBL" id="MVQ29257.1"/>
    </source>
</evidence>
<keyword evidence="2" id="KW-0732">Signal</keyword>
<protein>
    <submittedName>
        <fullName evidence="3">Tripartite tricarboxylate transporter substrate binding protein</fullName>
    </submittedName>
</protein>
<evidence type="ECO:0000256" key="1">
    <source>
        <dbReference type="ARBA" id="ARBA00006987"/>
    </source>
</evidence>
<dbReference type="Pfam" id="PF03401">
    <property type="entry name" value="TctC"/>
    <property type="match status" value="1"/>
</dbReference>
<proteinExistence type="inferred from homology"/>
<dbReference type="Proteomes" id="UP000469385">
    <property type="component" value="Unassembled WGS sequence"/>
</dbReference>
<dbReference type="InterPro" id="IPR006311">
    <property type="entry name" value="TAT_signal"/>
</dbReference>
<dbReference type="InterPro" id="IPR005064">
    <property type="entry name" value="BUG"/>
</dbReference>
<dbReference type="Gene3D" id="3.40.190.150">
    <property type="entry name" value="Bordetella uptake gene, domain 1"/>
    <property type="match status" value="1"/>
</dbReference>
<dbReference type="SUPFAM" id="SSF53850">
    <property type="entry name" value="Periplasmic binding protein-like II"/>
    <property type="match status" value="1"/>
</dbReference>
<evidence type="ECO:0000313" key="4">
    <source>
        <dbReference type="Proteomes" id="UP000469385"/>
    </source>
</evidence>
<dbReference type="EMBL" id="WSEL01000003">
    <property type="protein sequence ID" value="MVQ29257.1"/>
    <property type="molecule type" value="Genomic_DNA"/>
</dbReference>
<dbReference type="InterPro" id="IPR042100">
    <property type="entry name" value="Bug_dom1"/>
</dbReference>
<sequence length="327" mass="33869">MQNRRHALRQVAAASLALALAGGALAQAPAFPSKPMTIVVPASPGGAIDLLARLIGQKMTEAWGQPVTVDNKAGATGIIGTEFVAKAAPDGHVLALVASSHAINPSMVKKLPYDTLKSFEPVAHTHIVPLVLVVSNTVPARSVKELIAYGKANPGKLSFASSGPGGAPHMSGELFKSMAGLDMVHIPYKGSTVAHPDLISGRTSLMFDTVAAINVQIKAGTVRPLGVTTLQRSSVLPAVPTIAESGLPGYDTSTWGALLAPAGTPKAVVARLNAEVTRILALPDVKQKLQDAGIEPGHGTPEQVSAFLEKEMVKWAKVARDAGIQPE</sequence>
<dbReference type="PROSITE" id="PS51318">
    <property type="entry name" value="TAT"/>
    <property type="match status" value="1"/>
</dbReference>
<dbReference type="PANTHER" id="PTHR42928:SF5">
    <property type="entry name" value="BLR1237 PROTEIN"/>
    <property type="match status" value="1"/>
</dbReference>
<evidence type="ECO:0000256" key="2">
    <source>
        <dbReference type="SAM" id="SignalP"/>
    </source>
</evidence>
<dbReference type="PIRSF" id="PIRSF017082">
    <property type="entry name" value="YflP"/>
    <property type="match status" value="1"/>
</dbReference>
<organism evidence="3 4">
    <name type="scientific">Ramlibacter pinisoli</name>
    <dbReference type="NCBI Taxonomy" id="2682844"/>
    <lineage>
        <taxon>Bacteria</taxon>
        <taxon>Pseudomonadati</taxon>
        <taxon>Pseudomonadota</taxon>
        <taxon>Betaproteobacteria</taxon>
        <taxon>Burkholderiales</taxon>
        <taxon>Comamonadaceae</taxon>
        <taxon>Ramlibacter</taxon>
    </lineage>
</organism>
<gene>
    <name evidence="3" type="ORF">GON04_07355</name>
</gene>
<keyword evidence="4" id="KW-1185">Reference proteome</keyword>
<comment type="caution">
    <text evidence="3">The sequence shown here is derived from an EMBL/GenBank/DDBJ whole genome shotgun (WGS) entry which is preliminary data.</text>
</comment>
<accession>A0A6N8IQY1</accession>
<name>A0A6N8IQY1_9BURK</name>
<dbReference type="Gene3D" id="3.40.190.10">
    <property type="entry name" value="Periplasmic binding protein-like II"/>
    <property type="match status" value="1"/>
</dbReference>
<reference evidence="3 4" key="1">
    <citation type="submission" date="2019-12" db="EMBL/GenBank/DDBJ databases">
        <authorList>
            <person name="Huq M.A."/>
        </authorList>
    </citation>
    <scope>NUCLEOTIDE SEQUENCE [LARGE SCALE GENOMIC DNA]</scope>
    <source>
        <strain evidence="3 4">MAH-25</strain>
    </source>
</reference>